<dbReference type="Proteomes" id="UP000732378">
    <property type="component" value="Unassembled WGS sequence"/>
</dbReference>
<dbReference type="EMBL" id="JAFBBZ010000001">
    <property type="protein sequence ID" value="MBM7506458.1"/>
    <property type="molecule type" value="Genomic_DNA"/>
</dbReference>
<sequence>MIPPEEEARRQKALQKALEWSHVVVRQVGRLHDAEVKALASNEQVRLGRTYTHDHSRPFYEMRSEGYLLLVAARQLLRALDIYGDRKKVPAPRHDPRVMVALRNALEHWDGAAPDSFQAKTGNRADEHSWGAGGTLLAGVIETDDLAAWAAEVESYLLETSGQS</sequence>
<name>A0ABS2M5L0_9ACTN</name>
<organism evidence="1 2">
    <name type="scientific">Nocardioides salarius</name>
    <dbReference type="NCBI Taxonomy" id="374513"/>
    <lineage>
        <taxon>Bacteria</taxon>
        <taxon>Bacillati</taxon>
        <taxon>Actinomycetota</taxon>
        <taxon>Actinomycetes</taxon>
        <taxon>Propionibacteriales</taxon>
        <taxon>Nocardioidaceae</taxon>
        <taxon>Nocardioides</taxon>
    </lineage>
</organism>
<evidence type="ECO:0008006" key="3">
    <source>
        <dbReference type="Google" id="ProtNLM"/>
    </source>
</evidence>
<accession>A0ABS2M5L0</accession>
<protein>
    <recommendedName>
        <fullName evidence="3">HEPN domain-containing protein</fullName>
    </recommendedName>
</protein>
<proteinExistence type="predicted"/>
<gene>
    <name evidence="1" type="ORF">JOE61_000272</name>
</gene>
<reference evidence="1 2" key="1">
    <citation type="submission" date="2021-01" db="EMBL/GenBank/DDBJ databases">
        <title>Sequencing the genomes of 1000 actinobacteria strains.</title>
        <authorList>
            <person name="Klenk H.-P."/>
        </authorList>
    </citation>
    <scope>NUCLEOTIDE SEQUENCE [LARGE SCALE GENOMIC DNA]</scope>
    <source>
        <strain evidence="1 2">DSM 18239</strain>
    </source>
</reference>
<keyword evidence="2" id="KW-1185">Reference proteome</keyword>
<evidence type="ECO:0000313" key="2">
    <source>
        <dbReference type="Proteomes" id="UP000732378"/>
    </source>
</evidence>
<comment type="caution">
    <text evidence="1">The sequence shown here is derived from an EMBL/GenBank/DDBJ whole genome shotgun (WGS) entry which is preliminary data.</text>
</comment>
<evidence type="ECO:0000313" key="1">
    <source>
        <dbReference type="EMBL" id="MBM7506458.1"/>
    </source>
</evidence>
<dbReference type="RefSeq" id="WP_193670805.1">
    <property type="nucleotide sequence ID" value="NZ_JACDTV010000018.1"/>
</dbReference>